<gene>
    <name evidence="1" type="ORF">K458DRAFT_44507</name>
</gene>
<accession>A0A6G1IYF8</accession>
<keyword evidence="2" id="KW-1185">Reference proteome</keyword>
<evidence type="ECO:0000313" key="2">
    <source>
        <dbReference type="Proteomes" id="UP000799291"/>
    </source>
</evidence>
<name>A0A6G1IYF8_9PLEO</name>
<sequence length="154" mass="17548">MIMSLWQEVAFSRSFPCLISKPDAAQAVLFASSKGYVHHADCGTRRAPFCAFRTVLLRFVACWIKGASFVRRIASLSGRSVRVPNFSTLRHSRRRPFCVQTSGPYRDTLESGFWVEFGGLTTVCGRFRKWEVEFQQPECLPIAEVVRILPRKNT</sequence>
<dbReference type="AlphaFoldDB" id="A0A6G1IYF8"/>
<proteinExistence type="predicted"/>
<evidence type="ECO:0000313" key="1">
    <source>
        <dbReference type="EMBL" id="KAF2683284.1"/>
    </source>
</evidence>
<reference evidence="1" key="1">
    <citation type="journal article" date="2020" name="Stud. Mycol.">
        <title>101 Dothideomycetes genomes: a test case for predicting lifestyles and emergence of pathogens.</title>
        <authorList>
            <person name="Haridas S."/>
            <person name="Albert R."/>
            <person name="Binder M."/>
            <person name="Bloem J."/>
            <person name="Labutti K."/>
            <person name="Salamov A."/>
            <person name="Andreopoulos B."/>
            <person name="Baker S."/>
            <person name="Barry K."/>
            <person name="Bills G."/>
            <person name="Bluhm B."/>
            <person name="Cannon C."/>
            <person name="Castanera R."/>
            <person name="Culley D."/>
            <person name="Daum C."/>
            <person name="Ezra D."/>
            <person name="Gonzalez J."/>
            <person name="Henrissat B."/>
            <person name="Kuo A."/>
            <person name="Liang C."/>
            <person name="Lipzen A."/>
            <person name="Lutzoni F."/>
            <person name="Magnuson J."/>
            <person name="Mondo S."/>
            <person name="Nolan M."/>
            <person name="Ohm R."/>
            <person name="Pangilinan J."/>
            <person name="Park H.-J."/>
            <person name="Ramirez L."/>
            <person name="Alfaro M."/>
            <person name="Sun H."/>
            <person name="Tritt A."/>
            <person name="Yoshinaga Y."/>
            <person name="Zwiers L.-H."/>
            <person name="Turgeon B."/>
            <person name="Goodwin S."/>
            <person name="Spatafora J."/>
            <person name="Crous P."/>
            <person name="Grigoriev I."/>
        </authorList>
    </citation>
    <scope>NUCLEOTIDE SEQUENCE</scope>
    <source>
        <strain evidence="1">CBS 122367</strain>
    </source>
</reference>
<organism evidence="1 2">
    <name type="scientific">Lentithecium fluviatile CBS 122367</name>
    <dbReference type="NCBI Taxonomy" id="1168545"/>
    <lineage>
        <taxon>Eukaryota</taxon>
        <taxon>Fungi</taxon>
        <taxon>Dikarya</taxon>
        <taxon>Ascomycota</taxon>
        <taxon>Pezizomycotina</taxon>
        <taxon>Dothideomycetes</taxon>
        <taxon>Pleosporomycetidae</taxon>
        <taxon>Pleosporales</taxon>
        <taxon>Massarineae</taxon>
        <taxon>Lentitheciaceae</taxon>
        <taxon>Lentithecium</taxon>
    </lineage>
</organism>
<protein>
    <submittedName>
        <fullName evidence="1">Uncharacterized protein</fullName>
    </submittedName>
</protein>
<dbReference type="Proteomes" id="UP000799291">
    <property type="component" value="Unassembled WGS sequence"/>
</dbReference>
<dbReference type="EMBL" id="MU005584">
    <property type="protein sequence ID" value="KAF2683284.1"/>
    <property type="molecule type" value="Genomic_DNA"/>
</dbReference>